<reference evidence="1 2" key="1">
    <citation type="submission" date="2019-02" db="EMBL/GenBank/DDBJ databases">
        <title>Planctomycetal bacteria perform biofilm scaping via a novel small molecule.</title>
        <authorList>
            <person name="Jeske O."/>
            <person name="Boedeker C."/>
            <person name="Wiegand S."/>
            <person name="Breitling P."/>
            <person name="Kallscheuer N."/>
            <person name="Jogler M."/>
            <person name="Rohde M."/>
            <person name="Petersen J."/>
            <person name="Medema M.H."/>
            <person name="Surup F."/>
            <person name="Jogler C."/>
        </authorList>
    </citation>
    <scope>NUCLEOTIDE SEQUENCE [LARGE SCALE GENOMIC DNA]</scope>
    <source>
        <strain evidence="1 2">Mal15</strain>
    </source>
</reference>
<evidence type="ECO:0000313" key="1">
    <source>
        <dbReference type="EMBL" id="QEF98692.1"/>
    </source>
</evidence>
<gene>
    <name evidence="1" type="ORF">Mal15_27470</name>
</gene>
<evidence type="ECO:0000313" key="2">
    <source>
        <dbReference type="Proteomes" id="UP000321353"/>
    </source>
</evidence>
<dbReference type="AlphaFoldDB" id="A0A5B9MBW7"/>
<protein>
    <submittedName>
        <fullName evidence="1">Uncharacterized protein</fullName>
    </submittedName>
</protein>
<accession>A0A5B9MBW7</accession>
<dbReference type="SUPFAM" id="SSF48452">
    <property type="entry name" value="TPR-like"/>
    <property type="match status" value="1"/>
</dbReference>
<proteinExistence type="predicted"/>
<dbReference type="KEGG" id="smam:Mal15_27470"/>
<sequence length="809" mass="88544">MNASRCFHRNLIRGAILFLISIALADTVIAGRMTDDAESDVVESLLAAGRLEEAEWYCRNELRHHPEGQLKHAKWTARLAMVLAENNATAIFNGKPSDLIARLEPLIASACQPIERLRPSYPDSPWDVFLEATQLAVQQRVLRAAIIVASVSPPNPDTTTALLSKLSRLQFEASELHEAASRHWSSSSSEFNRGGTKSDGLAADQYLRLMQELLLQRVSVALMQCELFPKDSTDYRAAGADAALVAEEAILALADGSDAKRVARGLRAEALLRSGEIATARDIIDDVQDRPGYQTSPRWTALRVRLQLAQGDMASARATCDAFYRSTDSELPAAERLEMDFAKLDVLLADAKDDGTVANWIDWIEQSGGAFARRRAESIAIALLRSDKSPSDTAAPRRMSPSLIAAQGEDWLRRGDARQATVLLREAALAEPRPEAALQYAAKSAAASIAAKDSREAIEVLRRVAQKHAAHEIAHTLTMQAALLASKPFAGVDQPKVRLALLEDVLKEVSQTWPTRDAAVKANAWLCRILVQSGRLEQAARDALELLTLGKRVDQVGPTMALWFDYLSDLELDQATDEIRSLAATLGELADEDDALAEPIHRVAILLFDRPQMAFDSSALAGSDRSTEFLTHLQRFRGSGGAGGGAIPTDGVDDTLLSRARWRLERDAMLDTTAQRAIGAELLTWPNANEWQSAAAQLWSVQDEASVEAIKRLALSGNPKPPSLRRGMQLLAGSDSEAARWSAIELADRLAATMKLGSEDWYGAKLQAIQWLVEIGEQEQATKRARYVLLLHGPDDGELRRRFEAFAGD</sequence>
<organism evidence="1 2">
    <name type="scientific">Stieleria maiorica</name>
    <dbReference type="NCBI Taxonomy" id="2795974"/>
    <lineage>
        <taxon>Bacteria</taxon>
        <taxon>Pseudomonadati</taxon>
        <taxon>Planctomycetota</taxon>
        <taxon>Planctomycetia</taxon>
        <taxon>Pirellulales</taxon>
        <taxon>Pirellulaceae</taxon>
        <taxon>Stieleria</taxon>
    </lineage>
</organism>
<dbReference type="InterPro" id="IPR011990">
    <property type="entry name" value="TPR-like_helical_dom_sf"/>
</dbReference>
<name>A0A5B9MBW7_9BACT</name>
<dbReference type="EMBL" id="CP036264">
    <property type="protein sequence ID" value="QEF98692.1"/>
    <property type="molecule type" value="Genomic_DNA"/>
</dbReference>
<dbReference type="Proteomes" id="UP000321353">
    <property type="component" value="Chromosome"/>
</dbReference>
<keyword evidence="2" id="KW-1185">Reference proteome</keyword>